<dbReference type="Proteomes" id="UP000440732">
    <property type="component" value="Unassembled WGS sequence"/>
</dbReference>
<dbReference type="Proteomes" id="UP000476176">
    <property type="component" value="Unassembled WGS sequence"/>
</dbReference>
<accession>A0A6A3W7A1</accession>
<organism evidence="7 10">
    <name type="scientific">Phytophthora fragariae</name>
    <dbReference type="NCBI Taxonomy" id="53985"/>
    <lineage>
        <taxon>Eukaryota</taxon>
        <taxon>Sar</taxon>
        <taxon>Stramenopiles</taxon>
        <taxon>Oomycota</taxon>
        <taxon>Peronosporomycetes</taxon>
        <taxon>Peronosporales</taxon>
        <taxon>Peronosporaceae</taxon>
        <taxon>Phytophthora</taxon>
    </lineage>
</organism>
<dbReference type="Proteomes" id="UP000429523">
    <property type="component" value="Unassembled WGS sequence"/>
</dbReference>
<evidence type="ECO:0000313" key="9">
    <source>
        <dbReference type="Proteomes" id="UP000433483"/>
    </source>
</evidence>
<dbReference type="EMBL" id="QXGF01003522">
    <property type="protein sequence ID" value="KAE8921388.1"/>
    <property type="molecule type" value="Genomic_DNA"/>
</dbReference>
<dbReference type="EMBL" id="QXGD01003477">
    <property type="protein sequence ID" value="KAE9177251.1"/>
    <property type="molecule type" value="Genomic_DNA"/>
</dbReference>
<dbReference type="Proteomes" id="UP000441208">
    <property type="component" value="Unassembled WGS sequence"/>
</dbReference>
<dbReference type="EMBL" id="QXFW01003643">
    <property type="protein sequence ID" value="KAE8969556.1"/>
    <property type="molecule type" value="Genomic_DNA"/>
</dbReference>
<evidence type="ECO:0000313" key="10">
    <source>
        <dbReference type="Proteomes" id="UP000440367"/>
    </source>
</evidence>
<evidence type="ECO:0000313" key="1">
    <source>
        <dbReference type="EMBL" id="KAE8921388.1"/>
    </source>
</evidence>
<evidence type="ECO:0000313" key="7">
    <source>
        <dbReference type="EMBL" id="KAE9177251.1"/>
    </source>
</evidence>
<evidence type="ECO:0000313" key="14">
    <source>
        <dbReference type="Proteomes" id="UP000476176"/>
    </source>
</evidence>
<dbReference type="AlphaFoldDB" id="A0A6A3W7A1"/>
<keyword evidence="9" id="KW-1185">Reference proteome</keyword>
<evidence type="ECO:0000313" key="3">
    <source>
        <dbReference type="EMBL" id="KAE9073618.1"/>
    </source>
</evidence>
<dbReference type="EMBL" id="QXGC01003663">
    <property type="protein sequence ID" value="KAE9173992.1"/>
    <property type="molecule type" value="Genomic_DNA"/>
</dbReference>
<dbReference type="Proteomes" id="UP000433483">
    <property type="component" value="Unassembled WGS sequence"/>
</dbReference>
<dbReference type="EMBL" id="QXGA01004415">
    <property type="protein sequence ID" value="KAE9073618.1"/>
    <property type="molecule type" value="Genomic_DNA"/>
</dbReference>
<evidence type="ECO:0000313" key="4">
    <source>
        <dbReference type="EMBL" id="KAE9076663.1"/>
    </source>
</evidence>
<comment type="caution">
    <text evidence="7">The sequence shown here is derived from an EMBL/GenBank/DDBJ whole genome shotgun (WGS) entry which is preliminary data.</text>
</comment>
<evidence type="ECO:0000313" key="12">
    <source>
        <dbReference type="Proteomes" id="UP000441208"/>
    </source>
</evidence>
<reference evidence="8 9" key="1">
    <citation type="submission" date="2018-08" db="EMBL/GenBank/DDBJ databases">
        <title>Genomic investigation of the strawberry pathogen Phytophthora fragariae indicates pathogenicity is determined by transcriptional variation in three key races.</title>
        <authorList>
            <person name="Adams T.M."/>
            <person name="Armitage A.D."/>
            <person name="Sobczyk M.K."/>
            <person name="Bates H.J."/>
            <person name="Dunwell J.M."/>
            <person name="Nellist C.F."/>
            <person name="Harrison R.J."/>
        </authorList>
    </citation>
    <scope>NUCLEOTIDE SEQUENCE [LARGE SCALE GENOMIC DNA]</scope>
    <source>
        <strain evidence="7 10">BC-1</strain>
        <strain evidence="6 14">BC-23</strain>
        <strain evidence="5 9">NOV-27</strain>
        <strain evidence="3 11">NOV-5</strain>
        <strain evidence="4 12">NOV-71</strain>
        <strain evidence="1 8">NOV-9</strain>
        <strain evidence="2 13">SCRP245</strain>
    </source>
</reference>
<gene>
    <name evidence="7" type="ORF">PF002_g28385</name>
    <name evidence="6" type="ORF">PF004_g26793</name>
    <name evidence="5" type="ORF">PF005_g27743</name>
    <name evidence="3" type="ORF">PF006_g28696</name>
    <name evidence="4" type="ORF">PF007_g24540</name>
    <name evidence="1" type="ORF">PF009_g28333</name>
    <name evidence="2" type="ORF">PF011_g26757</name>
</gene>
<dbReference type="Proteomes" id="UP000460718">
    <property type="component" value="Unassembled WGS sequence"/>
</dbReference>
<evidence type="ECO:0000313" key="6">
    <source>
        <dbReference type="EMBL" id="KAE9173992.1"/>
    </source>
</evidence>
<dbReference type="Proteomes" id="UP000440367">
    <property type="component" value="Unassembled WGS sequence"/>
</dbReference>
<evidence type="ECO:0000313" key="5">
    <source>
        <dbReference type="EMBL" id="KAE9169971.1"/>
    </source>
</evidence>
<protein>
    <submittedName>
        <fullName evidence="7">Uncharacterized protein</fullName>
    </submittedName>
</protein>
<dbReference type="EMBL" id="QXGB01003591">
    <property type="protein sequence ID" value="KAE9169971.1"/>
    <property type="molecule type" value="Genomic_DNA"/>
</dbReference>
<evidence type="ECO:0000313" key="13">
    <source>
        <dbReference type="Proteomes" id="UP000460718"/>
    </source>
</evidence>
<evidence type="ECO:0000313" key="11">
    <source>
        <dbReference type="Proteomes" id="UP000440732"/>
    </source>
</evidence>
<sequence length="55" mass="5998">MASRVSARVRLTIRLTVSVGAGAGISMGWPRFCALRMRQLVCPNACQVTCVLYAR</sequence>
<name>A0A6A3W7A1_9STRA</name>
<evidence type="ECO:0000313" key="8">
    <source>
        <dbReference type="Proteomes" id="UP000429523"/>
    </source>
</evidence>
<evidence type="ECO:0000313" key="2">
    <source>
        <dbReference type="EMBL" id="KAE8969556.1"/>
    </source>
</evidence>
<dbReference type="EMBL" id="QXFZ01002482">
    <property type="protein sequence ID" value="KAE9076663.1"/>
    <property type="molecule type" value="Genomic_DNA"/>
</dbReference>
<proteinExistence type="predicted"/>